<evidence type="ECO:0008006" key="4">
    <source>
        <dbReference type="Google" id="ProtNLM"/>
    </source>
</evidence>
<organism evidence="2 3">
    <name type="scientific">Janthinobacterium rivuli</name>
    <dbReference type="NCBI Taxonomy" id="2751478"/>
    <lineage>
        <taxon>Bacteria</taxon>
        <taxon>Pseudomonadati</taxon>
        <taxon>Pseudomonadota</taxon>
        <taxon>Betaproteobacteria</taxon>
        <taxon>Burkholderiales</taxon>
        <taxon>Oxalobacteraceae</taxon>
        <taxon>Janthinobacterium</taxon>
    </lineage>
</organism>
<name>A0ABY8HWH9_9BURK</name>
<gene>
    <name evidence="2" type="ORF">P9875_14530</name>
</gene>
<proteinExistence type="predicted"/>
<accession>A0ABY8HWH9</accession>
<keyword evidence="1" id="KW-0732">Signal</keyword>
<sequence>MFVRTTMLRALACAVLLPALLSACVTGRNSAPAFTYRTPDLAKGVVVGTVFESSVFEAHGARFGIVSSDPAALEGKSLWLSSHAPAGQVALQNVLPKVPTGKGSTFALQLTPGRYSVIIWLLDYGFRSRYSESSPKPIEFDVVAGKVTYLGRLDANRFLQVASIYDNFEEDIAYLKKNPLLANASIENKALEVREWWLQDALGKEIQERNRAK</sequence>
<protein>
    <recommendedName>
        <fullName evidence="4">DUF2846 domain-containing protein</fullName>
    </recommendedName>
</protein>
<dbReference type="EMBL" id="CP121464">
    <property type="protein sequence ID" value="WFR76946.1"/>
    <property type="molecule type" value="Genomic_DNA"/>
</dbReference>
<evidence type="ECO:0000256" key="1">
    <source>
        <dbReference type="SAM" id="SignalP"/>
    </source>
</evidence>
<evidence type="ECO:0000313" key="2">
    <source>
        <dbReference type="EMBL" id="WFR76946.1"/>
    </source>
</evidence>
<dbReference type="PROSITE" id="PS51257">
    <property type="entry name" value="PROKAR_LIPOPROTEIN"/>
    <property type="match status" value="1"/>
</dbReference>
<dbReference type="Proteomes" id="UP001219584">
    <property type="component" value="Chromosome"/>
</dbReference>
<dbReference type="RefSeq" id="WP_278315697.1">
    <property type="nucleotide sequence ID" value="NZ_CP121464.1"/>
</dbReference>
<evidence type="ECO:0000313" key="3">
    <source>
        <dbReference type="Proteomes" id="UP001219584"/>
    </source>
</evidence>
<keyword evidence="3" id="KW-1185">Reference proteome</keyword>
<feature type="chain" id="PRO_5047313250" description="DUF2846 domain-containing protein" evidence="1">
    <location>
        <begin position="24"/>
        <end position="213"/>
    </location>
</feature>
<feature type="signal peptide" evidence="1">
    <location>
        <begin position="1"/>
        <end position="23"/>
    </location>
</feature>
<reference evidence="2 3" key="1">
    <citation type="submission" date="2023-04" db="EMBL/GenBank/DDBJ databases">
        <title>Nanopore sequencing of Janthinobacterium from water.</title>
        <authorList>
            <person name="Ciuchcinski K."/>
            <person name="Rokowska A."/>
            <person name="Dziewit L."/>
        </authorList>
    </citation>
    <scope>NUCLEOTIDE SEQUENCE [LARGE SCALE GENOMIC DNA]</scope>
    <source>
        <strain evidence="2 3">DEMB2</strain>
    </source>
</reference>